<dbReference type="AlphaFoldDB" id="A0A1L7WBU8"/>
<feature type="compositionally biased region" description="Basic and acidic residues" evidence="4">
    <location>
        <begin position="492"/>
        <end position="502"/>
    </location>
</feature>
<feature type="region of interest" description="Disordered" evidence="4">
    <location>
        <begin position="522"/>
        <end position="576"/>
    </location>
</feature>
<organism evidence="5 6">
    <name type="scientific">Phialocephala subalpina</name>
    <dbReference type="NCBI Taxonomy" id="576137"/>
    <lineage>
        <taxon>Eukaryota</taxon>
        <taxon>Fungi</taxon>
        <taxon>Dikarya</taxon>
        <taxon>Ascomycota</taxon>
        <taxon>Pezizomycotina</taxon>
        <taxon>Leotiomycetes</taxon>
        <taxon>Helotiales</taxon>
        <taxon>Mollisiaceae</taxon>
        <taxon>Phialocephala</taxon>
        <taxon>Phialocephala fortinii species complex</taxon>
    </lineage>
</organism>
<evidence type="ECO:0000256" key="1">
    <source>
        <dbReference type="ARBA" id="ARBA00022679"/>
    </source>
</evidence>
<proteinExistence type="predicted"/>
<accession>A0A1L7WBU8</accession>
<name>A0A1L7WBU8_9HELO</name>
<evidence type="ECO:0000256" key="2">
    <source>
        <dbReference type="ARBA" id="ARBA00023253"/>
    </source>
</evidence>
<keyword evidence="1" id="KW-0808">Transferase</keyword>
<dbReference type="Gene3D" id="3.40.50.11350">
    <property type="match status" value="1"/>
</dbReference>
<sequence>MPSISPRAWYISKLTLLLLSLSLTVYYLFSASSIASTDYKELYKIAVNGKKSLFIESVLDSEIDGRYDNKTLIALCESTTWTPGLIFRCEVPQGGVANIRNIILNCVRYTILAGATAFVLPELLLPLPNDPKKSTPVPLSHLFDTPHFITTFTTSCPRIQIYNHINDLFDKPSTSKPAIISPASISTSPLLLSSILSNPSNWTSDFKIALNATHPKPPTAAKPILVSLKAPIMEFPLSYDDPLFISSFGRILRFREDVRRLAATVLYALSQKHSLDLSFPSKGGIQGGKFLGAHLRTGPDAKAAGWTPGEVQIGNYLSLAESSKVGTIFVSAIDPSGLQSFIDTAASQTSTGNGTKIEIETKDTLLGGELAPGTFVRPGAKGYEEEWKELRALNWDQQLLVDYEVLLRSSIFGGVWESTFSWNVMMRRHVVRWDGVWKDNIDLRRPSSDPADLNPLDRRGENAETSTSGFWGNGKHHDPSSSSSFLQNSSPNEKRAEEEKKVEIVLPPAKPEMLPSAKELELYTEEEARKRMTPTSESQMMREREVKVGDVSWGDGLSVVYGPKGEGGRVRGSLWP</sequence>
<dbReference type="Pfam" id="PF10250">
    <property type="entry name" value="O-FucT"/>
    <property type="match status" value="1"/>
</dbReference>
<feature type="region of interest" description="Disordered" evidence="4">
    <location>
        <begin position="444"/>
        <end position="502"/>
    </location>
</feature>
<dbReference type="Proteomes" id="UP000184330">
    <property type="component" value="Unassembled WGS sequence"/>
</dbReference>
<keyword evidence="2" id="KW-0294">Fucose metabolism</keyword>
<gene>
    <name evidence="5" type="ORF">PAC_00130</name>
</gene>
<evidence type="ECO:0000256" key="4">
    <source>
        <dbReference type="SAM" id="MobiDB-lite"/>
    </source>
</evidence>
<keyword evidence="6" id="KW-1185">Reference proteome</keyword>
<dbReference type="GO" id="GO:0006004">
    <property type="term" value="P:fucose metabolic process"/>
    <property type="evidence" value="ECO:0007669"/>
    <property type="project" value="UniProtKB-KW"/>
</dbReference>
<protein>
    <submittedName>
        <fullName evidence="5">Uncharacterized protein</fullName>
    </submittedName>
</protein>
<feature type="compositionally biased region" description="Low complexity" evidence="4">
    <location>
        <begin position="480"/>
        <end position="490"/>
    </location>
</feature>
<dbReference type="EMBL" id="FJOG01000001">
    <property type="protein sequence ID" value="CZR50258.1"/>
    <property type="molecule type" value="Genomic_DNA"/>
</dbReference>
<dbReference type="GO" id="GO:0016740">
    <property type="term" value="F:transferase activity"/>
    <property type="evidence" value="ECO:0007669"/>
    <property type="project" value="UniProtKB-KW"/>
</dbReference>
<evidence type="ECO:0000256" key="3">
    <source>
        <dbReference type="ARBA" id="ARBA00023277"/>
    </source>
</evidence>
<keyword evidence="3" id="KW-0119">Carbohydrate metabolism</keyword>
<dbReference type="OrthoDB" id="20368at2759"/>
<dbReference type="InterPro" id="IPR019378">
    <property type="entry name" value="GDP-Fuc_O-FucTrfase"/>
</dbReference>
<dbReference type="STRING" id="576137.A0A1L7WBU8"/>
<reference evidence="5 6" key="1">
    <citation type="submission" date="2016-03" db="EMBL/GenBank/DDBJ databases">
        <authorList>
            <person name="Ploux O."/>
        </authorList>
    </citation>
    <scope>NUCLEOTIDE SEQUENCE [LARGE SCALE GENOMIC DNA]</scope>
    <source>
        <strain evidence="5 6">UAMH 11012</strain>
    </source>
</reference>
<evidence type="ECO:0000313" key="5">
    <source>
        <dbReference type="EMBL" id="CZR50258.1"/>
    </source>
</evidence>
<evidence type="ECO:0000313" key="6">
    <source>
        <dbReference type="Proteomes" id="UP000184330"/>
    </source>
</evidence>
<dbReference type="CDD" id="cd11296">
    <property type="entry name" value="O-FucT_like"/>
    <property type="match status" value="1"/>
</dbReference>